<evidence type="ECO:0000256" key="3">
    <source>
        <dbReference type="ARBA" id="ARBA00004906"/>
    </source>
</evidence>
<keyword evidence="9" id="KW-0833">Ubl conjugation pathway</keyword>
<comment type="subcellular location">
    <subcellularLocation>
        <location evidence="2">Membrane</location>
        <topology evidence="2">Single-pass membrane protein</topology>
    </subcellularLocation>
</comment>
<comment type="pathway">
    <text evidence="3">Protein modification; protein ubiquitination.</text>
</comment>
<gene>
    <name evidence="17" type="ORF">PIB30_073917</name>
</gene>
<keyword evidence="6 15" id="KW-0812">Transmembrane</keyword>
<dbReference type="InterPro" id="IPR013083">
    <property type="entry name" value="Znf_RING/FYVE/PHD"/>
</dbReference>
<dbReference type="Gene3D" id="3.30.40.10">
    <property type="entry name" value="Zinc/RING finger domain, C3HC4 (zinc finger)"/>
    <property type="match status" value="1"/>
</dbReference>
<dbReference type="EC" id="2.3.2.27" evidence="4"/>
<dbReference type="EMBL" id="JASCZI010182149">
    <property type="protein sequence ID" value="MED6187164.1"/>
    <property type="molecule type" value="Genomic_DNA"/>
</dbReference>
<comment type="caution">
    <text evidence="17">The sequence shown here is derived from an EMBL/GenBank/DDBJ whole genome shotgun (WGS) entry which is preliminary data.</text>
</comment>
<evidence type="ECO:0000256" key="8">
    <source>
        <dbReference type="ARBA" id="ARBA00022771"/>
    </source>
</evidence>
<keyword evidence="7" id="KW-0479">Metal-binding</keyword>
<feature type="transmembrane region" description="Helical" evidence="15">
    <location>
        <begin position="12"/>
        <end position="38"/>
    </location>
</feature>
<dbReference type="PROSITE" id="PS50089">
    <property type="entry name" value="ZF_RING_2"/>
    <property type="match status" value="1"/>
</dbReference>
<evidence type="ECO:0000313" key="18">
    <source>
        <dbReference type="Proteomes" id="UP001341840"/>
    </source>
</evidence>
<name>A0ABU6WP59_9FABA</name>
<evidence type="ECO:0000256" key="10">
    <source>
        <dbReference type="ARBA" id="ARBA00022833"/>
    </source>
</evidence>
<organism evidence="17 18">
    <name type="scientific">Stylosanthes scabra</name>
    <dbReference type="NCBI Taxonomy" id="79078"/>
    <lineage>
        <taxon>Eukaryota</taxon>
        <taxon>Viridiplantae</taxon>
        <taxon>Streptophyta</taxon>
        <taxon>Embryophyta</taxon>
        <taxon>Tracheophyta</taxon>
        <taxon>Spermatophyta</taxon>
        <taxon>Magnoliopsida</taxon>
        <taxon>eudicotyledons</taxon>
        <taxon>Gunneridae</taxon>
        <taxon>Pentapetalae</taxon>
        <taxon>rosids</taxon>
        <taxon>fabids</taxon>
        <taxon>Fabales</taxon>
        <taxon>Fabaceae</taxon>
        <taxon>Papilionoideae</taxon>
        <taxon>50 kb inversion clade</taxon>
        <taxon>dalbergioids sensu lato</taxon>
        <taxon>Dalbergieae</taxon>
        <taxon>Pterocarpus clade</taxon>
        <taxon>Stylosanthes</taxon>
    </lineage>
</organism>
<evidence type="ECO:0000256" key="2">
    <source>
        <dbReference type="ARBA" id="ARBA00004167"/>
    </source>
</evidence>
<dbReference type="PANTHER" id="PTHR46913:SF1">
    <property type="entry name" value="RING-H2 FINGER PROTEIN ATL16"/>
    <property type="match status" value="1"/>
</dbReference>
<dbReference type="SMART" id="SM00184">
    <property type="entry name" value="RING"/>
    <property type="match status" value="1"/>
</dbReference>
<dbReference type="Proteomes" id="UP001341840">
    <property type="component" value="Unassembled WGS sequence"/>
</dbReference>
<evidence type="ECO:0000313" key="17">
    <source>
        <dbReference type="EMBL" id="MED6187164.1"/>
    </source>
</evidence>
<keyword evidence="12 15" id="KW-0472">Membrane</keyword>
<dbReference type="PANTHER" id="PTHR46913">
    <property type="entry name" value="RING-H2 FINGER PROTEIN ATL16"/>
    <property type="match status" value="1"/>
</dbReference>
<evidence type="ECO:0000256" key="11">
    <source>
        <dbReference type="ARBA" id="ARBA00022989"/>
    </source>
</evidence>
<keyword evidence="8 14" id="KW-0863">Zinc-finger</keyword>
<reference evidence="17 18" key="1">
    <citation type="journal article" date="2023" name="Plants (Basel)">
        <title>Bridging the Gap: Combining Genomics and Transcriptomics Approaches to Understand Stylosanthes scabra, an Orphan Legume from the Brazilian Caatinga.</title>
        <authorList>
            <person name="Ferreira-Neto J.R.C."/>
            <person name="da Silva M.D."/>
            <person name="Binneck E."/>
            <person name="de Melo N.F."/>
            <person name="da Silva R.H."/>
            <person name="de Melo A.L.T.M."/>
            <person name="Pandolfi V."/>
            <person name="Bustamante F.O."/>
            <person name="Brasileiro-Vidal A.C."/>
            <person name="Benko-Iseppon A.M."/>
        </authorList>
    </citation>
    <scope>NUCLEOTIDE SEQUENCE [LARGE SCALE GENOMIC DNA]</scope>
    <source>
        <tissue evidence="17">Leaves</tissue>
    </source>
</reference>
<dbReference type="CDD" id="cd16461">
    <property type="entry name" value="RING-H2_EL5-like"/>
    <property type="match status" value="1"/>
</dbReference>
<evidence type="ECO:0000256" key="5">
    <source>
        <dbReference type="ARBA" id="ARBA00022679"/>
    </source>
</evidence>
<evidence type="ECO:0000256" key="14">
    <source>
        <dbReference type="PROSITE-ProRule" id="PRU00175"/>
    </source>
</evidence>
<evidence type="ECO:0000256" key="15">
    <source>
        <dbReference type="SAM" id="Phobius"/>
    </source>
</evidence>
<dbReference type="InterPro" id="IPR001841">
    <property type="entry name" value="Znf_RING"/>
</dbReference>
<evidence type="ECO:0000256" key="13">
    <source>
        <dbReference type="ARBA" id="ARBA00024209"/>
    </source>
</evidence>
<sequence>MDAQISSSSFFPAMIITGLVITTFFLLGYYIFVIKFCLNLQSGSLVRRRGFTLRRNEALATLSPEPEHRGLEEAIIWSIPVIHYKNCDESSSKCSVCLNEFQQNEKLRAIPNCNHTFHIDCIDIWLQNNDNCPLCRTKISLLSGRIDVAAGEIKAAGGPTTSPQDQISQVENENRVVSGYDLDSVVINLENEDDTRDRNSEAEDVRIIRKKVSKVSSMGDEGVVLGVRAKGDEQFLVHPIRRAFSMDSLRNSKFFLEAEQDLMHQNNIHRSCL</sequence>
<keyword evidence="5" id="KW-0808">Transferase</keyword>
<evidence type="ECO:0000256" key="7">
    <source>
        <dbReference type="ARBA" id="ARBA00022723"/>
    </source>
</evidence>
<evidence type="ECO:0000256" key="12">
    <source>
        <dbReference type="ARBA" id="ARBA00023136"/>
    </source>
</evidence>
<dbReference type="InterPro" id="IPR044600">
    <property type="entry name" value="ATL1/ATL16-like"/>
</dbReference>
<keyword evidence="18" id="KW-1185">Reference proteome</keyword>
<feature type="non-terminal residue" evidence="17">
    <location>
        <position position="273"/>
    </location>
</feature>
<keyword evidence="10" id="KW-0862">Zinc</keyword>
<dbReference type="Pfam" id="PF13639">
    <property type="entry name" value="zf-RING_2"/>
    <property type="match status" value="1"/>
</dbReference>
<comment type="similarity">
    <text evidence="13">Belongs to the RING-type zinc finger family. ATL subfamily.</text>
</comment>
<evidence type="ECO:0000256" key="6">
    <source>
        <dbReference type="ARBA" id="ARBA00022692"/>
    </source>
</evidence>
<accession>A0ABU6WP59</accession>
<evidence type="ECO:0000256" key="1">
    <source>
        <dbReference type="ARBA" id="ARBA00000900"/>
    </source>
</evidence>
<feature type="domain" description="RING-type" evidence="16">
    <location>
        <begin position="94"/>
        <end position="136"/>
    </location>
</feature>
<protein>
    <recommendedName>
        <fullName evidence="4">RING-type E3 ubiquitin transferase</fullName>
        <ecNumber evidence="4">2.3.2.27</ecNumber>
    </recommendedName>
</protein>
<evidence type="ECO:0000256" key="4">
    <source>
        <dbReference type="ARBA" id="ARBA00012483"/>
    </source>
</evidence>
<dbReference type="SUPFAM" id="SSF57850">
    <property type="entry name" value="RING/U-box"/>
    <property type="match status" value="1"/>
</dbReference>
<keyword evidence="11 15" id="KW-1133">Transmembrane helix</keyword>
<comment type="catalytic activity">
    <reaction evidence="1">
        <text>S-ubiquitinyl-[E2 ubiquitin-conjugating enzyme]-L-cysteine + [acceptor protein]-L-lysine = [E2 ubiquitin-conjugating enzyme]-L-cysteine + N(6)-ubiquitinyl-[acceptor protein]-L-lysine.</text>
        <dbReference type="EC" id="2.3.2.27"/>
    </reaction>
</comment>
<evidence type="ECO:0000259" key="16">
    <source>
        <dbReference type="PROSITE" id="PS50089"/>
    </source>
</evidence>
<proteinExistence type="inferred from homology"/>
<evidence type="ECO:0000256" key="9">
    <source>
        <dbReference type="ARBA" id="ARBA00022786"/>
    </source>
</evidence>